<keyword evidence="2" id="KW-1185">Reference proteome</keyword>
<evidence type="ECO:0000313" key="1">
    <source>
        <dbReference type="EMBL" id="KAF9654442.1"/>
    </source>
</evidence>
<dbReference type="EMBL" id="MU117961">
    <property type="protein sequence ID" value="KAF9654442.1"/>
    <property type="molecule type" value="Genomic_DNA"/>
</dbReference>
<gene>
    <name evidence="1" type="ORF">BDM02DRAFT_3106854</name>
</gene>
<accession>A0ACB6ZY29</accession>
<protein>
    <submittedName>
        <fullName evidence="1">Uncharacterized protein</fullName>
    </submittedName>
</protein>
<reference evidence="1" key="1">
    <citation type="submission" date="2019-10" db="EMBL/GenBank/DDBJ databases">
        <authorList>
            <consortium name="DOE Joint Genome Institute"/>
            <person name="Kuo A."/>
            <person name="Miyauchi S."/>
            <person name="Kiss E."/>
            <person name="Drula E."/>
            <person name="Kohler A."/>
            <person name="Sanchez-Garcia M."/>
            <person name="Andreopoulos B."/>
            <person name="Barry K.W."/>
            <person name="Bonito G."/>
            <person name="Buee M."/>
            <person name="Carver A."/>
            <person name="Chen C."/>
            <person name="Cichocki N."/>
            <person name="Clum A."/>
            <person name="Culley D."/>
            <person name="Crous P.W."/>
            <person name="Fauchery L."/>
            <person name="Girlanda M."/>
            <person name="Hayes R."/>
            <person name="Keri Z."/>
            <person name="Labutti K."/>
            <person name="Lipzen A."/>
            <person name="Lombard V."/>
            <person name="Magnuson J."/>
            <person name="Maillard F."/>
            <person name="Morin E."/>
            <person name="Murat C."/>
            <person name="Nolan M."/>
            <person name="Ohm R."/>
            <person name="Pangilinan J."/>
            <person name="Pereira M."/>
            <person name="Perotto S."/>
            <person name="Peter M."/>
            <person name="Riley R."/>
            <person name="Sitrit Y."/>
            <person name="Stielow B."/>
            <person name="Szollosi G."/>
            <person name="Zifcakova L."/>
            <person name="Stursova M."/>
            <person name="Spatafora J.W."/>
            <person name="Tedersoo L."/>
            <person name="Vaario L.-M."/>
            <person name="Yamada A."/>
            <person name="Yan M."/>
            <person name="Wang P."/>
            <person name="Xu J."/>
            <person name="Bruns T."/>
            <person name="Baldrian P."/>
            <person name="Vilgalys R."/>
            <person name="Henrissat B."/>
            <person name="Grigoriev I.V."/>
            <person name="Hibbett D."/>
            <person name="Nagy L.G."/>
            <person name="Martin F.M."/>
        </authorList>
    </citation>
    <scope>NUCLEOTIDE SEQUENCE</scope>
    <source>
        <strain evidence="1">P2</strain>
    </source>
</reference>
<dbReference type="Proteomes" id="UP000886501">
    <property type="component" value="Unassembled WGS sequence"/>
</dbReference>
<proteinExistence type="predicted"/>
<name>A0ACB6ZY29_THEGA</name>
<comment type="caution">
    <text evidence="1">The sequence shown here is derived from an EMBL/GenBank/DDBJ whole genome shotgun (WGS) entry which is preliminary data.</text>
</comment>
<reference evidence="1" key="2">
    <citation type="journal article" date="2020" name="Nat. Commun.">
        <title>Large-scale genome sequencing of mycorrhizal fungi provides insights into the early evolution of symbiotic traits.</title>
        <authorList>
            <person name="Miyauchi S."/>
            <person name="Kiss E."/>
            <person name="Kuo A."/>
            <person name="Drula E."/>
            <person name="Kohler A."/>
            <person name="Sanchez-Garcia M."/>
            <person name="Morin E."/>
            <person name="Andreopoulos B."/>
            <person name="Barry K.W."/>
            <person name="Bonito G."/>
            <person name="Buee M."/>
            <person name="Carver A."/>
            <person name="Chen C."/>
            <person name="Cichocki N."/>
            <person name="Clum A."/>
            <person name="Culley D."/>
            <person name="Crous P.W."/>
            <person name="Fauchery L."/>
            <person name="Girlanda M."/>
            <person name="Hayes R.D."/>
            <person name="Keri Z."/>
            <person name="LaButti K."/>
            <person name="Lipzen A."/>
            <person name="Lombard V."/>
            <person name="Magnuson J."/>
            <person name="Maillard F."/>
            <person name="Murat C."/>
            <person name="Nolan M."/>
            <person name="Ohm R.A."/>
            <person name="Pangilinan J."/>
            <person name="Pereira M.F."/>
            <person name="Perotto S."/>
            <person name="Peter M."/>
            <person name="Pfister S."/>
            <person name="Riley R."/>
            <person name="Sitrit Y."/>
            <person name="Stielow J.B."/>
            <person name="Szollosi G."/>
            <person name="Zifcakova L."/>
            <person name="Stursova M."/>
            <person name="Spatafora J.W."/>
            <person name="Tedersoo L."/>
            <person name="Vaario L.M."/>
            <person name="Yamada A."/>
            <person name="Yan M."/>
            <person name="Wang P."/>
            <person name="Xu J."/>
            <person name="Bruns T."/>
            <person name="Baldrian P."/>
            <person name="Vilgalys R."/>
            <person name="Dunand C."/>
            <person name="Henrissat B."/>
            <person name="Grigoriev I.V."/>
            <person name="Hibbett D."/>
            <person name="Nagy L.G."/>
            <person name="Martin F.M."/>
        </authorList>
    </citation>
    <scope>NUCLEOTIDE SEQUENCE</scope>
    <source>
        <strain evidence="1">P2</strain>
    </source>
</reference>
<evidence type="ECO:0000313" key="2">
    <source>
        <dbReference type="Proteomes" id="UP000886501"/>
    </source>
</evidence>
<sequence>MSGQVDPWDAMAQNDDSDEDYIPTGADGIDDEDQDLEQDDDDDDSYQGSDDDDTSDDNELRDLGDIVLSPCMLSFSRVTSAECGTGRFA</sequence>
<organism evidence="1 2">
    <name type="scientific">Thelephora ganbajun</name>
    <name type="common">Ganba fungus</name>
    <dbReference type="NCBI Taxonomy" id="370292"/>
    <lineage>
        <taxon>Eukaryota</taxon>
        <taxon>Fungi</taxon>
        <taxon>Dikarya</taxon>
        <taxon>Basidiomycota</taxon>
        <taxon>Agaricomycotina</taxon>
        <taxon>Agaricomycetes</taxon>
        <taxon>Thelephorales</taxon>
        <taxon>Thelephoraceae</taxon>
        <taxon>Thelephora</taxon>
    </lineage>
</organism>